<dbReference type="GO" id="GO:0005886">
    <property type="term" value="C:plasma membrane"/>
    <property type="evidence" value="ECO:0007669"/>
    <property type="project" value="UniProtKB-SubCell"/>
</dbReference>
<protein>
    <submittedName>
        <fullName evidence="9">MFS transporter</fullName>
    </submittedName>
</protein>
<dbReference type="InterPro" id="IPR011701">
    <property type="entry name" value="MFS"/>
</dbReference>
<dbReference type="InterPro" id="IPR020846">
    <property type="entry name" value="MFS_dom"/>
</dbReference>
<dbReference type="PROSITE" id="PS00216">
    <property type="entry name" value="SUGAR_TRANSPORT_1"/>
    <property type="match status" value="1"/>
</dbReference>
<evidence type="ECO:0000313" key="9">
    <source>
        <dbReference type="EMBL" id="EME59375.1"/>
    </source>
</evidence>
<dbReference type="PANTHER" id="PTHR23506">
    <property type="entry name" value="GH10249P"/>
    <property type="match status" value="1"/>
</dbReference>
<dbReference type="Pfam" id="PF06609">
    <property type="entry name" value="TRI12"/>
    <property type="match status" value="1"/>
</dbReference>
<proteinExistence type="inferred from homology"/>
<feature type="transmembrane region" description="Helical" evidence="7">
    <location>
        <begin position="21"/>
        <end position="42"/>
    </location>
</feature>
<evidence type="ECO:0000256" key="7">
    <source>
        <dbReference type="SAM" id="Phobius"/>
    </source>
</evidence>
<dbReference type="PROSITE" id="PS50850">
    <property type="entry name" value="MFS"/>
    <property type="match status" value="1"/>
</dbReference>
<evidence type="ECO:0000256" key="1">
    <source>
        <dbReference type="ARBA" id="ARBA00004651"/>
    </source>
</evidence>
<dbReference type="PANTHER" id="PTHR23506:SF23">
    <property type="entry name" value="GH10249P"/>
    <property type="match status" value="1"/>
</dbReference>
<comment type="caution">
    <text evidence="9">The sequence shown here is derived from an EMBL/GenBank/DDBJ whole genome shotgun (WGS) entry which is preliminary data.</text>
</comment>
<evidence type="ECO:0000256" key="5">
    <source>
        <dbReference type="ARBA" id="ARBA00022989"/>
    </source>
</evidence>
<evidence type="ECO:0000313" key="10">
    <source>
        <dbReference type="Proteomes" id="UP000011731"/>
    </source>
</evidence>
<feature type="transmembrane region" description="Helical" evidence="7">
    <location>
        <begin position="48"/>
        <end position="70"/>
    </location>
</feature>
<name>M2YCM8_9NOCA</name>
<feature type="transmembrane region" description="Helical" evidence="7">
    <location>
        <begin position="288"/>
        <end position="314"/>
    </location>
</feature>
<accession>M2YCM8</accession>
<keyword evidence="10" id="KW-1185">Reference proteome</keyword>
<dbReference type="InterPro" id="IPR001958">
    <property type="entry name" value="Tet-R_TetA/multi-R_MdtG-like"/>
</dbReference>
<evidence type="ECO:0000256" key="3">
    <source>
        <dbReference type="ARBA" id="ARBA00022448"/>
    </source>
</evidence>
<dbReference type="Pfam" id="PF07690">
    <property type="entry name" value="MFS_1"/>
    <property type="match status" value="1"/>
</dbReference>
<dbReference type="InterPro" id="IPR050930">
    <property type="entry name" value="MFS_Vesicular_Transporter"/>
</dbReference>
<comment type="subcellular location">
    <subcellularLocation>
        <location evidence="1">Cell membrane</location>
        <topology evidence="1">Multi-pass membrane protein</topology>
    </subcellularLocation>
</comment>
<reference evidence="9 10" key="1">
    <citation type="journal article" date="2013" name="Genome Announc.">
        <title>Draft Genome Sequence of Rhodococcus ruber Strain BKS 20-38.</title>
        <authorList>
            <person name="Bala M."/>
            <person name="Kumar S."/>
            <person name="Raghava G.P."/>
            <person name="Mayilraj S."/>
        </authorList>
    </citation>
    <scope>NUCLEOTIDE SEQUENCE [LARGE SCALE GENOMIC DNA]</scope>
    <source>
        <strain evidence="9 10">BKS 20-38</strain>
    </source>
</reference>
<feature type="transmembrane region" description="Helical" evidence="7">
    <location>
        <begin position="111"/>
        <end position="133"/>
    </location>
</feature>
<dbReference type="CDD" id="cd17325">
    <property type="entry name" value="MFS_MdtG_SLC18_like"/>
    <property type="match status" value="1"/>
</dbReference>
<sequence length="411" mass="42057">MRVANIGPIMRTRDAALPREIWVLVSAAFVIALGFGLVAPALPQFARSFGVGVTAASVVISAFAAMRLLFAPASGNLVQRLGERPVYTAGVLIVALSTGACAFATDYWQLLLFRALGGIGSTMFTVSALGLLIRISPPNARGRVSGLYATSFLLGNIGGPLVGGALVGLGLRAPFLIYAVALLVAAAVVFVSLRHSALAAPDSGGSMPAMRLREALRSPVYRAALGSNFANGWVVFGVRVAMVPLFVVEVLGRDAGLAGVALTVFAVGNALVLMVSGRLSDRFGRRPFVLLGLVVCGTSTIAMGLTTNLALFFATSLLAGVGSGLMNPAQQASVADVVGSKARGGPVLATFQMTADVGAVIGPVAAGVLAQQLSYGAAFAVTGAVMLLVAVPWVLAPRPVREPAVTEATER</sequence>
<keyword evidence="3" id="KW-0813">Transport</keyword>
<keyword evidence="5 7" id="KW-1133">Transmembrane helix</keyword>
<dbReference type="AlphaFoldDB" id="M2YCM8"/>
<organism evidence="9 10">
    <name type="scientific">Rhodococcus ruber BKS 20-38</name>
    <dbReference type="NCBI Taxonomy" id="1278076"/>
    <lineage>
        <taxon>Bacteria</taxon>
        <taxon>Bacillati</taxon>
        <taxon>Actinomycetota</taxon>
        <taxon>Actinomycetes</taxon>
        <taxon>Mycobacteriales</taxon>
        <taxon>Nocardiaceae</taxon>
        <taxon>Rhodococcus</taxon>
    </lineage>
</organism>
<keyword evidence="6 7" id="KW-0472">Membrane</keyword>
<dbReference type="InterPro" id="IPR005829">
    <property type="entry name" value="Sugar_transporter_CS"/>
</dbReference>
<comment type="similarity">
    <text evidence="2">Belongs to the major facilitator superfamily. TCR/Tet family.</text>
</comment>
<keyword evidence="4 7" id="KW-0812">Transmembrane</keyword>
<evidence type="ECO:0000256" key="2">
    <source>
        <dbReference type="ARBA" id="ARBA00007520"/>
    </source>
</evidence>
<dbReference type="SUPFAM" id="SSF103473">
    <property type="entry name" value="MFS general substrate transporter"/>
    <property type="match status" value="1"/>
</dbReference>
<dbReference type="Gene3D" id="1.20.1250.20">
    <property type="entry name" value="MFS general substrate transporter like domains"/>
    <property type="match status" value="2"/>
</dbReference>
<feature type="transmembrane region" description="Helical" evidence="7">
    <location>
        <begin position="175"/>
        <end position="193"/>
    </location>
</feature>
<gene>
    <name evidence="9" type="ORF">G352_20253</name>
</gene>
<dbReference type="PRINTS" id="PR01035">
    <property type="entry name" value="TCRTETA"/>
</dbReference>
<dbReference type="GO" id="GO:0022857">
    <property type="term" value="F:transmembrane transporter activity"/>
    <property type="evidence" value="ECO:0007669"/>
    <property type="project" value="InterPro"/>
</dbReference>
<feature type="transmembrane region" description="Helical" evidence="7">
    <location>
        <begin position="86"/>
        <end position="105"/>
    </location>
</feature>
<dbReference type="InterPro" id="IPR010573">
    <property type="entry name" value="MFS_Str1/Tri12-like"/>
</dbReference>
<feature type="transmembrane region" description="Helical" evidence="7">
    <location>
        <begin position="255"/>
        <end position="276"/>
    </location>
</feature>
<dbReference type="PATRIC" id="fig|1278076.4.peg.4171"/>
<dbReference type="InterPro" id="IPR036259">
    <property type="entry name" value="MFS_trans_sf"/>
</dbReference>
<feature type="transmembrane region" description="Helical" evidence="7">
    <location>
        <begin position="220"/>
        <end position="243"/>
    </location>
</feature>
<dbReference type="EMBL" id="AOEX01000064">
    <property type="protein sequence ID" value="EME59375.1"/>
    <property type="molecule type" value="Genomic_DNA"/>
</dbReference>
<evidence type="ECO:0000259" key="8">
    <source>
        <dbReference type="PROSITE" id="PS50850"/>
    </source>
</evidence>
<dbReference type="Proteomes" id="UP000011731">
    <property type="component" value="Unassembled WGS sequence"/>
</dbReference>
<evidence type="ECO:0000256" key="4">
    <source>
        <dbReference type="ARBA" id="ARBA00022692"/>
    </source>
</evidence>
<feature type="transmembrane region" description="Helical" evidence="7">
    <location>
        <begin position="373"/>
        <end position="395"/>
    </location>
</feature>
<feature type="transmembrane region" description="Helical" evidence="7">
    <location>
        <begin position="145"/>
        <end position="169"/>
    </location>
</feature>
<feature type="domain" description="Major facilitator superfamily (MFS) profile" evidence="8">
    <location>
        <begin position="20"/>
        <end position="401"/>
    </location>
</feature>
<evidence type="ECO:0000256" key="6">
    <source>
        <dbReference type="ARBA" id="ARBA00023136"/>
    </source>
</evidence>